<feature type="domain" description="DUF676" evidence="3">
    <location>
        <begin position="1082"/>
        <end position="1274"/>
    </location>
</feature>
<feature type="region of interest" description="Disordered" evidence="2">
    <location>
        <begin position="755"/>
        <end position="875"/>
    </location>
</feature>
<dbReference type="PANTHER" id="PTHR12482">
    <property type="entry name" value="LIPASE ROG1-RELATED-RELATED"/>
    <property type="match status" value="1"/>
</dbReference>
<feature type="compositionally biased region" description="Polar residues" evidence="2">
    <location>
        <begin position="850"/>
        <end position="861"/>
    </location>
</feature>
<comment type="similarity">
    <text evidence="1">Belongs to the FAM135 family.</text>
</comment>
<feature type="compositionally biased region" description="Polar residues" evidence="2">
    <location>
        <begin position="768"/>
        <end position="789"/>
    </location>
</feature>
<proteinExistence type="inferred from homology"/>
<dbReference type="SUPFAM" id="SSF53474">
    <property type="entry name" value="alpha/beta-Hydrolases"/>
    <property type="match status" value="1"/>
</dbReference>
<dbReference type="InterPro" id="IPR029058">
    <property type="entry name" value="AB_hydrolase_fold"/>
</dbReference>
<feature type="compositionally biased region" description="Polar residues" evidence="2">
    <location>
        <begin position="494"/>
        <end position="503"/>
    </location>
</feature>
<feature type="region of interest" description="Disordered" evidence="2">
    <location>
        <begin position="468"/>
        <end position="504"/>
    </location>
</feature>
<dbReference type="InterPro" id="IPR044294">
    <property type="entry name" value="Lipase-like"/>
</dbReference>
<evidence type="ECO:0000313" key="5">
    <source>
        <dbReference type="Proteomes" id="UP001497382"/>
    </source>
</evidence>
<dbReference type="Pfam" id="PF05057">
    <property type="entry name" value="DUF676"/>
    <property type="match status" value="1"/>
</dbReference>
<evidence type="ECO:0000256" key="1">
    <source>
        <dbReference type="ARBA" id="ARBA00007949"/>
    </source>
</evidence>
<dbReference type="FunFam" id="3.40.50.1820:FF:000004">
    <property type="entry name" value="Protein FAM135A isoform a"/>
    <property type="match status" value="1"/>
</dbReference>
<organism evidence="4 5">
    <name type="scientific">Larinioides sclopetarius</name>
    <dbReference type="NCBI Taxonomy" id="280406"/>
    <lineage>
        <taxon>Eukaryota</taxon>
        <taxon>Metazoa</taxon>
        <taxon>Ecdysozoa</taxon>
        <taxon>Arthropoda</taxon>
        <taxon>Chelicerata</taxon>
        <taxon>Arachnida</taxon>
        <taxon>Araneae</taxon>
        <taxon>Araneomorphae</taxon>
        <taxon>Entelegynae</taxon>
        <taxon>Araneoidea</taxon>
        <taxon>Araneidae</taxon>
        <taxon>Larinioides</taxon>
    </lineage>
</organism>
<dbReference type="Gene3D" id="3.40.50.1820">
    <property type="entry name" value="alpha/beta hydrolase"/>
    <property type="match status" value="1"/>
</dbReference>
<dbReference type="Proteomes" id="UP001497382">
    <property type="component" value="Unassembled WGS sequence"/>
</dbReference>
<evidence type="ECO:0000256" key="2">
    <source>
        <dbReference type="SAM" id="MobiDB-lite"/>
    </source>
</evidence>
<evidence type="ECO:0000259" key="3">
    <source>
        <dbReference type="Pfam" id="PF05057"/>
    </source>
</evidence>
<feature type="compositionally biased region" description="Polar residues" evidence="2">
    <location>
        <begin position="999"/>
        <end position="1017"/>
    </location>
</feature>
<dbReference type="Pfam" id="PF12394">
    <property type="entry name" value="DUF3657"/>
    <property type="match status" value="1"/>
</dbReference>
<dbReference type="InterPro" id="IPR007751">
    <property type="entry name" value="DUF676_lipase-like"/>
</dbReference>
<feature type="region of interest" description="Disordered" evidence="2">
    <location>
        <begin position="999"/>
        <end position="1024"/>
    </location>
</feature>
<dbReference type="PANTHER" id="PTHR12482:SF5">
    <property type="entry name" value="DUF676 DOMAIN-CONTAINING PROTEIN"/>
    <property type="match status" value="1"/>
</dbReference>
<sequence>MGELQCTLEFSVELHKFINVDLFQRGFYQVRSTLKASPKLPVKIEVNLPKNSSCTLVFPACIVNGTAVSKTFQILYKNEEVILDDIIIFKVHTLVEGHRVRESLLKADFQIAVELWFTDQSFGPDQHNSIHCVSTRTLLLHFDPARGLHHHIPLLFDYFHLCAVTITIHASIIAICQPYLRKGMIVSFHQTSIQKPSKQAFLTGSPRLSNKKSHSSMETVFFGPQVGRSVPSATRLYRAHLVHWELCSILLSAHNCLCRKLLEYMTLLPPWQQLKLDSVESTSCLENLSDFAKECHKHVKSGLVPSKEQLFGPYEGMDSEDEFLMKANSDIAQICGAIIILWQKFLEIVLGREKIRQHLSRQRHFQRVKRFSEAFFIIERTRDSALAPCDSSVEAYQEVSENLRKSAYLNLLPPLEVECVEFDGDLNSLPIVYEEHYQETARRGSGNSQSSQSDSTVSLTDVNFLVEESTDDNVDGSRRTSQGSLGQKYRSPDISATPTSPSAYSWCPESVPAVAPGKPSIMASKKHSLKDKFFHNFKGDIENEYEEYAVPSGPFSRINQKIAVRSKMKFRSRTVNFLRQLKKPQFGQAPSSVVLLGVKKLDSCHTVACGLAKSSRIPFALEKGIRHSQSTLSVMSTLYAEGNSTIPNSESMPDLSSGYVPPPPPPPVFQRTQIFNGNSENKSELSNENLDKASSSPSYLVPEKCSYSKISSPNHFAKTSKFTYTDVELANKYASLKKNNEKFIENGIDGNISIKVPSSKDPSDDFSIHSSVKTQANKNSESIVSNQPLKSEGKSPFSNVEKKKGYKYDPPPPLSINSAELSNSGNETKSNSSVCDMCPPSPPVQFKDPPSSNGQNAPGSSKTERVLKTKKKKHPIEMTAKTNSSWSNDSCLTSIICQGTLFFPKPPAQFGDDVETTTENDQNFKNSPEKSNLKETSNVSKVVDSTDDVAESADTANARTMQDNIAFFDTKCTIFEMLNDLSDTNDSYLPSFASDNMTGATVSSSERQRSYSLNVENSNDEETPSVRRASVIGTEMISFVKAKEEFRKQLQHPWLWYSDFPSLASDVPYFQCDSDLRAFSPEGMHLVVCVHGLDGNSADLRLVRTYLELGLPTVNFEFLMSERNQGETFDDFDTMTDRLVSEVSYYIEVYGLKPAKISFIGHSLGNIIIRSALTRPEMKPYLCKLHTFLSLSGPHLGTLYNSSGLVNMGMWFMQKWKKSGSLLQLSMKDASDLRQTFLYKLSQKPGLEHFRNILLFGSSQDRYVPLHSARIELCKPALKDTSLQGVVYREMVTNLMQPIIQNPDIALLRYDVHHALPSSANSLIGRAAHIAVLDSELFIEKFLAVCGLRFFT</sequence>
<feature type="compositionally biased region" description="Polar residues" evidence="2">
    <location>
        <begin position="815"/>
        <end position="834"/>
    </location>
</feature>
<keyword evidence="5" id="KW-1185">Reference proteome</keyword>
<dbReference type="EMBL" id="CAXIEN010000056">
    <property type="protein sequence ID" value="CAL1271734.1"/>
    <property type="molecule type" value="Genomic_DNA"/>
</dbReference>
<protein>
    <recommendedName>
        <fullName evidence="3">DUF676 domain-containing protein</fullName>
    </recommendedName>
</protein>
<gene>
    <name evidence="4" type="ORF">LARSCL_LOCUS5982</name>
</gene>
<evidence type="ECO:0000313" key="4">
    <source>
        <dbReference type="EMBL" id="CAL1271734.1"/>
    </source>
</evidence>
<name>A0AAV1ZN54_9ARAC</name>
<dbReference type="InterPro" id="IPR022122">
    <property type="entry name" value="DUF3657"/>
</dbReference>
<accession>A0AAV1ZN54</accession>
<feature type="region of interest" description="Disordered" evidence="2">
    <location>
        <begin position="913"/>
        <end position="939"/>
    </location>
</feature>
<reference evidence="4 5" key="1">
    <citation type="submission" date="2024-04" db="EMBL/GenBank/DDBJ databases">
        <authorList>
            <person name="Rising A."/>
            <person name="Reimegard J."/>
            <person name="Sonavane S."/>
            <person name="Akerstrom W."/>
            <person name="Nylinder S."/>
            <person name="Hedman E."/>
            <person name="Kallberg Y."/>
        </authorList>
    </citation>
    <scope>NUCLEOTIDE SEQUENCE [LARGE SCALE GENOMIC DNA]</scope>
</reference>
<comment type="caution">
    <text evidence="4">The sequence shown here is derived from an EMBL/GenBank/DDBJ whole genome shotgun (WGS) entry which is preliminary data.</text>
</comment>